<feature type="compositionally biased region" description="Low complexity" evidence="1">
    <location>
        <begin position="1"/>
        <end position="19"/>
    </location>
</feature>
<gene>
    <name evidence="3" type="ORF">RCL2_001114400</name>
    <name evidence="2" type="ORF">RclHR1_32890005</name>
</gene>
<reference evidence="3" key="2">
    <citation type="submission" date="2019-10" db="EMBL/GenBank/DDBJ databases">
        <title>Conservation and host-specific expression of non-tandemly repeated heterogenous ribosome RNA gene in arbuscular mycorrhizal fungi.</title>
        <authorList>
            <person name="Maeda T."/>
            <person name="Kobayashi Y."/>
            <person name="Nakagawa T."/>
            <person name="Ezawa T."/>
            <person name="Yamaguchi K."/>
            <person name="Bino T."/>
            <person name="Nishimoto Y."/>
            <person name="Shigenobu S."/>
            <person name="Kawaguchi M."/>
        </authorList>
    </citation>
    <scope>NUCLEOTIDE SEQUENCE</scope>
    <source>
        <strain evidence="3">HR1</strain>
    </source>
</reference>
<organism evidence="2 4">
    <name type="scientific">Rhizophagus clarus</name>
    <dbReference type="NCBI Taxonomy" id="94130"/>
    <lineage>
        <taxon>Eukaryota</taxon>
        <taxon>Fungi</taxon>
        <taxon>Fungi incertae sedis</taxon>
        <taxon>Mucoromycota</taxon>
        <taxon>Glomeromycotina</taxon>
        <taxon>Glomeromycetes</taxon>
        <taxon>Glomerales</taxon>
        <taxon>Glomeraceae</taxon>
        <taxon>Rhizophagus</taxon>
    </lineage>
</organism>
<name>A0A2Z6RCD8_9GLOM</name>
<evidence type="ECO:0000313" key="2">
    <source>
        <dbReference type="EMBL" id="GBB98642.1"/>
    </source>
</evidence>
<feature type="region of interest" description="Disordered" evidence="1">
    <location>
        <begin position="1"/>
        <end position="24"/>
    </location>
</feature>
<dbReference type="EMBL" id="BEXD01002545">
    <property type="protein sequence ID" value="GBB98642.1"/>
    <property type="molecule type" value="Genomic_DNA"/>
</dbReference>
<dbReference type="Proteomes" id="UP000247702">
    <property type="component" value="Unassembled WGS sequence"/>
</dbReference>
<proteinExistence type="predicted"/>
<feature type="compositionally biased region" description="Low complexity" evidence="1">
    <location>
        <begin position="126"/>
        <end position="149"/>
    </location>
</feature>
<dbReference type="Proteomes" id="UP000615446">
    <property type="component" value="Unassembled WGS sequence"/>
</dbReference>
<evidence type="ECO:0000256" key="1">
    <source>
        <dbReference type="SAM" id="MobiDB-lite"/>
    </source>
</evidence>
<feature type="compositionally biased region" description="Polar residues" evidence="1">
    <location>
        <begin position="111"/>
        <end position="121"/>
    </location>
</feature>
<evidence type="ECO:0000313" key="4">
    <source>
        <dbReference type="Proteomes" id="UP000247702"/>
    </source>
</evidence>
<comment type="caution">
    <text evidence="2">The sequence shown here is derived from an EMBL/GenBank/DDBJ whole genome shotgun (WGS) entry which is preliminary data.</text>
</comment>
<evidence type="ECO:0000313" key="3">
    <source>
        <dbReference type="EMBL" id="GES84002.1"/>
    </source>
</evidence>
<dbReference type="AlphaFoldDB" id="A0A2Z6RCD8"/>
<accession>A0A2Z6RCD8</accession>
<protein>
    <submittedName>
        <fullName evidence="2">Uncharacterized protein</fullName>
    </submittedName>
</protein>
<feature type="compositionally biased region" description="Basic residues" evidence="1">
    <location>
        <begin position="94"/>
        <end position="105"/>
    </location>
</feature>
<dbReference type="EMBL" id="BLAL01000075">
    <property type="protein sequence ID" value="GES84002.1"/>
    <property type="molecule type" value="Genomic_DNA"/>
</dbReference>
<keyword evidence="4" id="KW-1185">Reference proteome</keyword>
<reference evidence="2 4" key="1">
    <citation type="submission" date="2017-11" db="EMBL/GenBank/DDBJ databases">
        <title>The genome of Rhizophagus clarus HR1 reveals common genetic basis of auxotrophy among arbuscular mycorrhizal fungi.</title>
        <authorList>
            <person name="Kobayashi Y."/>
        </authorList>
    </citation>
    <scope>NUCLEOTIDE SEQUENCE [LARGE SCALE GENOMIC DNA]</scope>
    <source>
        <strain evidence="2 4">HR1</strain>
    </source>
</reference>
<feature type="region of interest" description="Disordered" evidence="1">
    <location>
        <begin position="63"/>
        <end position="174"/>
    </location>
</feature>
<sequence>MSNNNRNNNTSARTLRSSSKVAQPAATFDFTFTSNAADSPPWSKDTATNNALQADLAADRECIKQSNLQSERDVASDLFADTPNHPSKTYSSKGKSRSKNSRSHLSRAQAPPQQNIVNNLDRSNRTPTPAAPAVTPEATDQNDQQQNDQTSDKEIVNSAMDVDPPSDNNENSDQ</sequence>